<evidence type="ECO:0000313" key="7">
    <source>
        <dbReference type="EMBL" id="VEN49983.1"/>
    </source>
</evidence>
<proteinExistence type="inferred from homology"/>
<dbReference type="EMBL" id="CAACVG010008478">
    <property type="protein sequence ID" value="VEN49983.1"/>
    <property type="molecule type" value="Genomic_DNA"/>
</dbReference>
<dbReference type="InterPro" id="IPR036249">
    <property type="entry name" value="Thioredoxin-like_sf"/>
</dbReference>
<evidence type="ECO:0000256" key="5">
    <source>
        <dbReference type="ARBA" id="ARBA00023180"/>
    </source>
</evidence>
<dbReference type="SUPFAM" id="SSF52833">
    <property type="entry name" value="Thioredoxin-like"/>
    <property type="match status" value="1"/>
</dbReference>
<dbReference type="OrthoDB" id="958254at2759"/>
<evidence type="ECO:0000256" key="3">
    <source>
        <dbReference type="ARBA" id="ARBA00022525"/>
    </source>
</evidence>
<keyword evidence="4 6" id="KW-0732">Signal</keyword>
<dbReference type="InterPro" id="IPR004911">
    <property type="entry name" value="Interferon-induced_GILT"/>
</dbReference>
<protein>
    <recommendedName>
        <fullName evidence="9">Saposin B-type domain-containing protein</fullName>
    </recommendedName>
</protein>
<gene>
    <name evidence="7" type="ORF">CALMAC_LOCUS10899</name>
</gene>
<name>A0A653CSD4_CALMS</name>
<dbReference type="Proteomes" id="UP000410492">
    <property type="component" value="Unassembled WGS sequence"/>
</dbReference>
<evidence type="ECO:0000256" key="6">
    <source>
        <dbReference type="SAM" id="SignalP"/>
    </source>
</evidence>
<dbReference type="Gene3D" id="3.40.30.10">
    <property type="entry name" value="Glutaredoxin"/>
    <property type="match status" value="1"/>
</dbReference>
<dbReference type="GO" id="GO:0016671">
    <property type="term" value="F:oxidoreductase activity, acting on a sulfur group of donors, disulfide as acceptor"/>
    <property type="evidence" value="ECO:0007669"/>
    <property type="project" value="InterPro"/>
</dbReference>
<comment type="subcellular location">
    <subcellularLocation>
        <location evidence="1">Secreted</location>
    </subcellularLocation>
</comment>
<dbReference type="Pfam" id="PF03227">
    <property type="entry name" value="GILT"/>
    <property type="match status" value="1"/>
</dbReference>
<dbReference type="GO" id="GO:0005576">
    <property type="term" value="C:extracellular region"/>
    <property type="evidence" value="ECO:0007669"/>
    <property type="project" value="UniProtKB-SubCell"/>
</dbReference>
<evidence type="ECO:0000256" key="1">
    <source>
        <dbReference type="ARBA" id="ARBA00004613"/>
    </source>
</evidence>
<dbReference type="PANTHER" id="PTHR13234">
    <property type="entry name" value="GAMMA-INTERFERON INDUCIBLE LYSOSOMAL THIOL REDUCTASE GILT"/>
    <property type="match status" value="1"/>
</dbReference>
<keyword evidence="8" id="KW-1185">Reference proteome</keyword>
<evidence type="ECO:0000256" key="4">
    <source>
        <dbReference type="ARBA" id="ARBA00022729"/>
    </source>
</evidence>
<feature type="signal peptide" evidence="6">
    <location>
        <begin position="1"/>
        <end position="19"/>
    </location>
</feature>
<feature type="chain" id="PRO_5024840821" description="Saposin B-type domain-containing protein" evidence="6">
    <location>
        <begin position="20"/>
        <end position="212"/>
    </location>
</feature>
<dbReference type="PANTHER" id="PTHR13234:SF8">
    <property type="entry name" value="GAMMA-INTERFERON-INDUCIBLE LYSOSOMAL THIOL REDUCTASE"/>
    <property type="match status" value="1"/>
</dbReference>
<comment type="similarity">
    <text evidence="2">Belongs to the GILT family.</text>
</comment>
<evidence type="ECO:0000256" key="2">
    <source>
        <dbReference type="ARBA" id="ARBA00005679"/>
    </source>
</evidence>
<keyword evidence="3" id="KW-0964">Secreted</keyword>
<organism evidence="7 8">
    <name type="scientific">Callosobruchus maculatus</name>
    <name type="common">Southern cowpea weevil</name>
    <name type="synonym">Pulse bruchid</name>
    <dbReference type="NCBI Taxonomy" id="64391"/>
    <lineage>
        <taxon>Eukaryota</taxon>
        <taxon>Metazoa</taxon>
        <taxon>Ecdysozoa</taxon>
        <taxon>Arthropoda</taxon>
        <taxon>Hexapoda</taxon>
        <taxon>Insecta</taxon>
        <taxon>Pterygota</taxon>
        <taxon>Neoptera</taxon>
        <taxon>Endopterygota</taxon>
        <taxon>Coleoptera</taxon>
        <taxon>Polyphaga</taxon>
        <taxon>Cucujiformia</taxon>
        <taxon>Chrysomeloidea</taxon>
        <taxon>Chrysomelidae</taxon>
        <taxon>Bruchinae</taxon>
        <taxon>Bruchini</taxon>
        <taxon>Callosobruchus</taxon>
    </lineage>
</organism>
<sequence length="212" mass="23714">MMNPVYAIILLSVLGFSQAEKKLKVSLYYESLCGGCTDFIRTQLHPVYSQFADYLELDIVPFGNAQYEKVGKKWIFKCQHGPQECYGNVIHACALASNPLKTALDFIYCSEGQADRVSDETFQKCATEVGIKFEDLKHCTEMKGDSLIVANAKKSAKVGYSWVPFITFNDEYDEDESKEAQEDLKGLVCKYFADKPPKGCPSPKVVPSVCRA</sequence>
<evidence type="ECO:0008006" key="9">
    <source>
        <dbReference type="Google" id="ProtNLM"/>
    </source>
</evidence>
<keyword evidence="5" id="KW-0325">Glycoprotein</keyword>
<evidence type="ECO:0000313" key="8">
    <source>
        <dbReference type="Proteomes" id="UP000410492"/>
    </source>
</evidence>
<accession>A0A653CSD4</accession>
<dbReference type="AlphaFoldDB" id="A0A653CSD4"/>
<reference evidence="7 8" key="1">
    <citation type="submission" date="2019-01" db="EMBL/GenBank/DDBJ databases">
        <authorList>
            <person name="Sayadi A."/>
        </authorList>
    </citation>
    <scope>NUCLEOTIDE SEQUENCE [LARGE SCALE GENOMIC DNA]</scope>
</reference>